<dbReference type="EnsemblPlants" id="MELO3C031584.2.1">
    <property type="protein sequence ID" value="MELO3C031584.2.1"/>
    <property type="gene ID" value="MELO3C031584.2"/>
</dbReference>
<accession>A0A9I9EBR1</accession>
<reference evidence="1" key="1">
    <citation type="submission" date="2023-03" db="UniProtKB">
        <authorList>
            <consortium name="EnsemblPlants"/>
        </authorList>
    </citation>
    <scope>IDENTIFICATION</scope>
</reference>
<protein>
    <submittedName>
        <fullName evidence="1">Uncharacterized protein</fullName>
    </submittedName>
</protein>
<proteinExistence type="predicted"/>
<evidence type="ECO:0000313" key="1">
    <source>
        <dbReference type="EnsemblPlants" id="MELO3C031584.2.1"/>
    </source>
</evidence>
<sequence>MIKVKRQIYTVDMILYRAYLKRIRFRSFPPRGSETKVINTPGSTWATHSFGSFSSTYTTGSTRRPLSELGVPSPLEMPFSLASISFPHVLVFVELKLPLRL</sequence>
<dbReference type="AlphaFoldDB" id="A0A9I9EBR1"/>
<dbReference type="Gramene" id="MELO3C031584.2.1">
    <property type="protein sequence ID" value="MELO3C031584.2.1"/>
    <property type="gene ID" value="MELO3C031584.2"/>
</dbReference>
<name>A0A9I9EBR1_CUCME</name>
<organism evidence="1">
    <name type="scientific">Cucumis melo</name>
    <name type="common">Muskmelon</name>
    <dbReference type="NCBI Taxonomy" id="3656"/>
    <lineage>
        <taxon>Eukaryota</taxon>
        <taxon>Viridiplantae</taxon>
        <taxon>Streptophyta</taxon>
        <taxon>Embryophyta</taxon>
        <taxon>Tracheophyta</taxon>
        <taxon>Spermatophyta</taxon>
        <taxon>Magnoliopsida</taxon>
        <taxon>eudicotyledons</taxon>
        <taxon>Gunneridae</taxon>
        <taxon>Pentapetalae</taxon>
        <taxon>rosids</taxon>
        <taxon>fabids</taxon>
        <taxon>Cucurbitales</taxon>
        <taxon>Cucurbitaceae</taxon>
        <taxon>Benincaseae</taxon>
        <taxon>Cucumis</taxon>
    </lineage>
</organism>